<reference evidence="1 2" key="1">
    <citation type="submission" date="2020-08" db="EMBL/GenBank/DDBJ databases">
        <title>Genomic Encyclopedia of Type Strains, Phase IV (KMG-IV): sequencing the most valuable type-strain genomes for metagenomic binning, comparative biology and taxonomic classification.</title>
        <authorList>
            <person name="Goeker M."/>
        </authorList>
    </citation>
    <scope>NUCLEOTIDE SEQUENCE [LARGE SCALE GENOMIC DNA]</scope>
    <source>
        <strain evidence="1 2">DSM 17075</strain>
    </source>
</reference>
<dbReference type="RefSeq" id="WP_183184673.1">
    <property type="nucleotide sequence ID" value="NZ_BMNP01000013.1"/>
</dbReference>
<gene>
    <name evidence="1" type="ORF">GGR02_002156</name>
</gene>
<proteinExistence type="predicted"/>
<comment type="caution">
    <text evidence="1">The sequence shown here is derived from an EMBL/GenBank/DDBJ whole genome shotgun (WGS) entry which is preliminary data.</text>
</comment>
<protein>
    <recommendedName>
        <fullName evidence="3">Hemerythrin-like domain-containing protein</fullName>
    </recommendedName>
</protein>
<evidence type="ECO:0008006" key="3">
    <source>
        <dbReference type="Google" id="ProtNLM"/>
    </source>
</evidence>
<dbReference type="AlphaFoldDB" id="A0A840DN59"/>
<keyword evidence="2" id="KW-1185">Reference proteome</keyword>
<dbReference type="Proteomes" id="UP000559598">
    <property type="component" value="Unassembled WGS sequence"/>
</dbReference>
<organism evidence="1 2">
    <name type="scientific">Anoxybacteroides voinovskiense</name>
    <dbReference type="NCBI Taxonomy" id="230470"/>
    <lineage>
        <taxon>Bacteria</taxon>
        <taxon>Bacillati</taxon>
        <taxon>Bacillota</taxon>
        <taxon>Bacilli</taxon>
        <taxon>Bacillales</taxon>
        <taxon>Anoxybacillaceae</taxon>
        <taxon>Anoxybacteroides</taxon>
    </lineage>
</organism>
<sequence length="135" mass="15976">MSGPSLRQLDAHRSIHDGAFIEAKHLTDLLEKLYEEKKNDALQEVADTLVEHWEMRVLAHAQSEEEGFYKEKLEGEPQLVEIIAMLKRDHDLLRMIVAEIKQRMQTEVNRDVLDRFRALLFINEIHSREEERLLF</sequence>
<evidence type="ECO:0000313" key="1">
    <source>
        <dbReference type="EMBL" id="MBB4074390.1"/>
    </source>
</evidence>
<name>A0A840DN59_9BACL</name>
<evidence type="ECO:0000313" key="2">
    <source>
        <dbReference type="Proteomes" id="UP000559598"/>
    </source>
</evidence>
<dbReference type="EMBL" id="JACIDE010000014">
    <property type="protein sequence ID" value="MBB4074390.1"/>
    <property type="molecule type" value="Genomic_DNA"/>
</dbReference>
<accession>A0A840DN59</accession>